<reference evidence="1" key="1">
    <citation type="submission" date="2018-05" db="EMBL/GenBank/DDBJ databases">
        <authorList>
            <person name="Lanie J.A."/>
            <person name="Ng W.-L."/>
            <person name="Kazmierczak K.M."/>
            <person name="Andrzejewski T.M."/>
            <person name="Davidsen T.M."/>
            <person name="Wayne K.J."/>
            <person name="Tettelin H."/>
            <person name="Glass J.I."/>
            <person name="Rusch D."/>
            <person name="Podicherti R."/>
            <person name="Tsui H.-C.T."/>
            <person name="Winkler M.E."/>
        </authorList>
    </citation>
    <scope>NUCLEOTIDE SEQUENCE</scope>
</reference>
<sequence>MSSLRTLLELGGDVGAAALKSIYVFHSSWDSNRNSNPGCCCLWTVPTDTVWAAFEVWGAGGDGGGVCCCMQGFPGGSGSYGRKMLETKPEASFTLCAGAAGCCRPVQGCQGCGSYACSGTGCCDGTYFCLCASGGGYGCGACHMGAASGTYCGCPTYACGCVHGADFAVCGFNGGHAGTSMCASSAFQLMQAAPMGQMGARMSRDQCNHTHGRPNAGPATFPGGGGGTGNTHGGCFCGGPGAGGLVVVYYTSDV</sequence>
<organism evidence="1">
    <name type="scientific">marine metagenome</name>
    <dbReference type="NCBI Taxonomy" id="408172"/>
    <lineage>
        <taxon>unclassified sequences</taxon>
        <taxon>metagenomes</taxon>
        <taxon>ecological metagenomes</taxon>
    </lineage>
</organism>
<accession>A0A381X120</accession>
<dbReference type="AlphaFoldDB" id="A0A381X120"/>
<proteinExistence type="predicted"/>
<name>A0A381X120_9ZZZZ</name>
<protein>
    <submittedName>
        <fullName evidence="1">Uncharacterized protein</fullName>
    </submittedName>
</protein>
<evidence type="ECO:0000313" key="1">
    <source>
        <dbReference type="EMBL" id="SVA58424.1"/>
    </source>
</evidence>
<gene>
    <name evidence="1" type="ORF">METZ01_LOCUS111278</name>
</gene>
<dbReference type="EMBL" id="UINC01013540">
    <property type="protein sequence ID" value="SVA58424.1"/>
    <property type="molecule type" value="Genomic_DNA"/>
</dbReference>